<organism evidence="2 3">
    <name type="scientific">Scleropages formosus</name>
    <name type="common">Asian bonytongue</name>
    <name type="synonym">Osteoglossum formosum</name>
    <dbReference type="NCBI Taxonomy" id="113540"/>
    <lineage>
        <taxon>Eukaryota</taxon>
        <taxon>Metazoa</taxon>
        <taxon>Chordata</taxon>
        <taxon>Craniata</taxon>
        <taxon>Vertebrata</taxon>
        <taxon>Euteleostomi</taxon>
        <taxon>Actinopterygii</taxon>
        <taxon>Neopterygii</taxon>
        <taxon>Teleostei</taxon>
        <taxon>Osteoglossocephala</taxon>
        <taxon>Osteoglossomorpha</taxon>
        <taxon>Osteoglossiformes</taxon>
        <taxon>Osteoglossidae</taxon>
        <taxon>Scleropages</taxon>
    </lineage>
</organism>
<evidence type="ECO:0000313" key="3">
    <source>
        <dbReference type="Proteomes" id="UP000694397"/>
    </source>
</evidence>
<dbReference type="Pfam" id="PF15397">
    <property type="entry name" value="DUF4618"/>
    <property type="match status" value="1"/>
</dbReference>
<dbReference type="PANTHER" id="PTHR28574:SF1">
    <property type="entry name" value="RIKEN CDNA 6820408C15 GENE"/>
    <property type="match status" value="1"/>
</dbReference>
<keyword evidence="3" id="KW-1185">Reference proteome</keyword>
<dbReference type="AlphaFoldDB" id="A0A8C9R5J9"/>
<dbReference type="Proteomes" id="UP000694397">
    <property type="component" value="Chromosome 24"/>
</dbReference>
<accession>A0A8C9R5J9</accession>
<evidence type="ECO:0000256" key="1">
    <source>
        <dbReference type="SAM" id="Coils"/>
    </source>
</evidence>
<evidence type="ECO:0000313" key="2">
    <source>
        <dbReference type="Ensembl" id="ENSSFOP00015005400.2"/>
    </source>
</evidence>
<name>A0A8C9R5J9_SCLFO</name>
<reference evidence="2" key="3">
    <citation type="submission" date="2025-09" db="UniProtKB">
        <authorList>
            <consortium name="Ensembl"/>
        </authorList>
    </citation>
    <scope>IDENTIFICATION</scope>
</reference>
<feature type="coiled-coil region" evidence="1">
    <location>
        <begin position="177"/>
        <end position="204"/>
    </location>
</feature>
<dbReference type="OrthoDB" id="10003267at2759"/>
<dbReference type="Ensembl" id="ENSSFOT00015005490.2">
    <property type="protein sequence ID" value="ENSSFOP00015005400.2"/>
    <property type="gene ID" value="ENSSFOG00015003549.2"/>
</dbReference>
<keyword evidence="1" id="KW-0175">Coiled coil</keyword>
<reference evidence="2" key="2">
    <citation type="submission" date="2025-08" db="UniProtKB">
        <authorList>
            <consortium name="Ensembl"/>
        </authorList>
    </citation>
    <scope>IDENTIFICATION</scope>
</reference>
<dbReference type="PANTHER" id="PTHR28574">
    <property type="entry name" value="RIKEN CDNA 6820408C15"/>
    <property type="match status" value="1"/>
</dbReference>
<protein>
    <submittedName>
        <fullName evidence="2">Uncharacterized protein</fullName>
    </submittedName>
</protein>
<proteinExistence type="predicted"/>
<sequence>WRSVPNRSREEVNEGLDDVGLNKNKNVKMLKLLVKSRKEAISELENLCASLLQMNMRMVREIVDTDMKSFSCARDILTEHRTLGKYIASLNNWSIRQMLQAKDGLNDAETAAAKRCSALGERLTKVEAKLAKARAEWHALKTYKEKEFPALGLKTTAIEKEISKLRETQQRELEDVSRVCQTAMADLEKRYKAQEEEILSAVAEVGQSWAGSSTHRSKSYRLTNFLSAVAFFLFFSDILGESGFRVTLQGL</sequence>
<dbReference type="InterPro" id="IPR029236">
    <property type="entry name" value="DUF4618"/>
</dbReference>
<reference evidence="2 3" key="1">
    <citation type="submission" date="2019-04" db="EMBL/GenBank/DDBJ databases">
        <authorList>
            <consortium name="Wellcome Sanger Institute Data Sharing"/>
        </authorList>
    </citation>
    <scope>NUCLEOTIDE SEQUENCE [LARGE SCALE GENOMIC DNA]</scope>
</reference>